<sequence>MSDQHSFVAPTVLVKDQFADGHHVVTSVAGSLHPYDDALAPAALYDPETERIEAFPLHKLVGGDGDLWTFRSYGREVPMISIVGQSYVFRPWWTRRTWDLVRDASRVWTKATYPQDGSHVHCEITFAQIGAGENVTAYMSDRAWITSEAYERFIRRDEFHCRE</sequence>
<dbReference type="EMBL" id="JBHSGA010000016">
    <property type="protein sequence ID" value="MFC4526729.1"/>
    <property type="molecule type" value="Genomic_DNA"/>
</dbReference>
<name>A0ABV9C2L0_9GAMM</name>
<reference evidence="2" key="1">
    <citation type="journal article" date="2019" name="Int. J. Syst. Evol. Microbiol.">
        <title>The Global Catalogue of Microorganisms (GCM) 10K type strain sequencing project: providing services to taxonomists for standard genome sequencing and annotation.</title>
        <authorList>
            <consortium name="The Broad Institute Genomics Platform"/>
            <consortium name="The Broad Institute Genome Sequencing Center for Infectious Disease"/>
            <person name="Wu L."/>
            <person name="Ma J."/>
        </authorList>
    </citation>
    <scope>NUCLEOTIDE SEQUENCE [LARGE SCALE GENOMIC DNA]</scope>
    <source>
        <strain evidence="2">CCM 4481</strain>
    </source>
</reference>
<protein>
    <submittedName>
        <fullName evidence="1">Uncharacterized protein</fullName>
    </submittedName>
</protein>
<accession>A0ABV9C2L0</accession>
<organism evidence="1 2">
    <name type="scientific">Dyella halodurans</name>
    <dbReference type="NCBI Taxonomy" id="1920171"/>
    <lineage>
        <taxon>Bacteria</taxon>
        <taxon>Pseudomonadati</taxon>
        <taxon>Pseudomonadota</taxon>
        <taxon>Gammaproteobacteria</taxon>
        <taxon>Lysobacterales</taxon>
        <taxon>Rhodanobacteraceae</taxon>
        <taxon>Dyella</taxon>
    </lineage>
</organism>
<dbReference type="RefSeq" id="WP_266152476.1">
    <property type="nucleotide sequence ID" value="NZ_CP064028.1"/>
</dbReference>
<gene>
    <name evidence="1" type="ORF">ACFO5W_08775</name>
</gene>
<evidence type="ECO:0000313" key="1">
    <source>
        <dbReference type="EMBL" id="MFC4526729.1"/>
    </source>
</evidence>
<proteinExistence type="predicted"/>
<comment type="caution">
    <text evidence="1">The sequence shown here is derived from an EMBL/GenBank/DDBJ whole genome shotgun (WGS) entry which is preliminary data.</text>
</comment>
<keyword evidence="2" id="KW-1185">Reference proteome</keyword>
<evidence type="ECO:0000313" key="2">
    <source>
        <dbReference type="Proteomes" id="UP001595961"/>
    </source>
</evidence>
<dbReference type="Proteomes" id="UP001595961">
    <property type="component" value="Unassembled WGS sequence"/>
</dbReference>